<keyword evidence="2" id="KW-1185">Reference proteome</keyword>
<accession>A0A8H4B160</accession>
<protein>
    <submittedName>
        <fullName evidence="1">Uncharacterized protein</fullName>
    </submittedName>
</protein>
<sequence>MRLRSSKTNNQTNDINIEQKVKRLEQTIVEHEQEIIRNKEPEGVLENITNLLENPNKRPIFEEELETAGYK</sequence>
<name>A0A8H4B160_GIGMA</name>
<reference evidence="1 2" key="1">
    <citation type="journal article" date="2019" name="Environ. Microbiol.">
        <title>At the nexus of three kingdoms: the genome of the mycorrhizal fungus Gigaspora margarita provides insights into plant, endobacterial and fungal interactions.</title>
        <authorList>
            <person name="Venice F."/>
            <person name="Ghignone S."/>
            <person name="Salvioli di Fossalunga A."/>
            <person name="Amselem J."/>
            <person name="Novero M."/>
            <person name="Xianan X."/>
            <person name="Sedzielewska Toro K."/>
            <person name="Morin E."/>
            <person name="Lipzen A."/>
            <person name="Grigoriev I.V."/>
            <person name="Henrissat B."/>
            <person name="Martin F.M."/>
            <person name="Bonfante P."/>
        </authorList>
    </citation>
    <scope>NUCLEOTIDE SEQUENCE [LARGE SCALE GENOMIC DNA]</scope>
    <source>
        <strain evidence="1 2">BEG34</strain>
    </source>
</reference>
<proteinExistence type="predicted"/>
<dbReference type="Proteomes" id="UP000439903">
    <property type="component" value="Unassembled WGS sequence"/>
</dbReference>
<dbReference type="OrthoDB" id="2439987at2759"/>
<dbReference type="EMBL" id="WTPW01000070">
    <property type="protein sequence ID" value="KAF0552187.1"/>
    <property type="molecule type" value="Genomic_DNA"/>
</dbReference>
<comment type="caution">
    <text evidence="1">The sequence shown here is derived from an EMBL/GenBank/DDBJ whole genome shotgun (WGS) entry which is preliminary data.</text>
</comment>
<dbReference type="AlphaFoldDB" id="A0A8H4B160"/>
<evidence type="ECO:0000313" key="1">
    <source>
        <dbReference type="EMBL" id="KAF0552187.1"/>
    </source>
</evidence>
<evidence type="ECO:0000313" key="2">
    <source>
        <dbReference type="Proteomes" id="UP000439903"/>
    </source>
</evidence>
<organism evidence="1 2">
    <name type="scientific">Gigaspora margarita</name>
    <dbReference type="NCBI Taxonomy" id="4874"/>
    <lineage>
        <taxon>Eukaryota</taxon>
        <taxon>Fungi</taxon>
        <taxon>Fungi incertae sedis</taxon>
        <taxon>Mucoromycota</taxon>
        <taxon>Glomeromycotina</taxon>
        <taxon>Glomeromycetes</taxon>
        <taxon>Diversisporales</taxon>
        <taxon>Gigasporaceae</taxon>
        <taxon>Gigaspora</taxon>
    </lineage>
</organism>
<gene>
    <name evidence="1" type="ORF">F8M41_022373</name>
</gene>